<dbReference type="InterPro" id="IPR018357">
    <property type="entry name" value="Hexapep_transf_CS"/>
</dbReference>
<comment type="similarity">
    <text evidence="1">Belongs to the transferase hexapeptide repeat family.</text>
</comment>
<evidence type="ECO:0000256" key="3">
    <source>
        <dbReference type="ARBA" id="ARBA00022737"/>
    </source>
</evidence>
<reference evidence="6 7" key="1">
    <citation type="submission" date="2016-11" db="EMBL/GenBank/DDBJ databases">
        <title>Paenibacillus species isolates.</title>
        <authorList>
            <person name="Beno S.M."/>
        </authorList>
    </citation>
    <scope>NUCLEOTIDE SEQUENCE [LARGE SCALE GENOMIC DNA]</scope>
    <source>
        <strain evidence="6 7">FSL R5-0378</strain>
    </source>
</reference>
<dbReference type="Pfam" id="PF00132">
    <property type="entry name" value="Hexapep"/>
    <property type="match status" value="1"/>
</dbReference>
<keyword evidence="7" id="KW-1185">Reference proteome</keyword>
<protein>
    <submittedName>
        <fullName evidence="6">Acetyltransferase</fullName>
    </submittedName>
</protein>
<evidence type="ECO:0000256" key="4">
    <source>
        <dbReference type="ARBA" id="ARBA00023251"/>
    </source>
</evidence>
<dbReference type="Gene3D" id="2.160.10.10">
    <property type="entry name" value="Hexapeptide repeat proteins"/>
    <property type="match status" value="1"/>
</dbReference>
<dbReference type="AlphaFoldDB" id="A0A1R1F1U5"/>
<dbReference type="FunFam" id="2.160.10.10:FF:000037">
    <property type="entry name" value="Streptogramin A acetyltransferase"/>
    <property type="match status" value="1"/>
</dbReference>
<evidence type="ECO:0000256" key="5">
    <source>
        <dbReference type="ARBA" id="ARBA00023315"/>
    </source>
</evidence>
<dbReference type="PANTHER" id="PTHR43300:SF11">
    <property type="entry name" value="ACETYLTRANSFERASE RV3034C-RELATED"/>
    <property type="match status" value="1"/>
</dbReference>
<evidence type="ECO:0000313" key="7">
    <source>
        <dbReference type="Proteomes" id="UP000187172"/>
    </source>
</evidence>
<dbReference type="NCBIfam" id="NF000311">
    <property type="entry name" value="Vat_ABCDEFH"/>
    <property type="match status" value="1"/>
</dbReference>
<dbReference type="InterPro" id="IPR011004">
    <property type="entry name" value="Trimer_LpxA-like_sf"/>
</dbReference>
<name>A0A1R1F1U5_9BACL</name>
<evidence type="ECO:0000256" key="1">
    <source>
        <dbReference type="ARBA" id="ARBA00007274"/>
    </source>
</evidence>
<dbReference type="RefSeq" id="WP_076166935.1">
    <property type="nucleotide sequence ID" value="NZ_MRTP01000001.1"/>
</dbReference>
<comment type="caution">
    <text evidence="6">The sequence shown here is derived from an EMBL/GenBank/DDBJ whole genome shotgun (WGS) entry which is preliminary data.</text>
</comment>
<proteinExistence type="inferred from homology"/>
<dbReference type="NCBIfam" id="NF033468">
    <property type="entry name" value="stregram_VatI"/>
    <property type="match status" value="1"/>
</dbReference>
<keyword evidence="3" id="KW-0677">Repeat</keyword>
<evidence type="ECO:0000256" key="2">
    <source>
        <dbReference type="ARBA" id="ARBA00022679"/>
    </source>
</evidence>
<dbReference type="PANTHER" id="PTHR43300">
    <property type="entry name" value="ACETYLTRANSFERASE"/>
    <property type="match status" value="1"/>
</dbReference>
<accession>A0A1R1F1U5</accession>
<organism evidence="6 7">
    <name type="scientific">Paenibacillus rhizosphaerae</name>
    <dbReference type="NCBI Taxonomy" id="297318"/>
    <lineage>
        <taxon>Bacteria</taxon>
        <taxon>Bacillati</taxon>
        <taxon>Bacillota</taxon>
        <taxon>Bacilli</taxon>
        <taxon>Bacillales</taxon>
        <taxon>Paenibacillaceae</taxon>
        <taxon>Paenibacillus</taxon>
    </lineage>
</organism>
<dbReference type="GO" id="GO:0046677">
    <property type="term" value="P:response to antibiotic"/>
    <property type="evidence" value="ECO:0007669"/>
    <property type="project" value="UniProtKB-KW"/>
</dbReference>
<evidence type="ECO:0000313" key="6">
    <source>
        <dbReference type="EMBL" id="OMF57991.1"/>
    </source>
</evidence>
<keyword evidence="2 6" id="KW-0808">Transferase</keyword>
<dbReference type="InterPro" id="IPR001451">
    <property type="entry name" value="Hexapep"/>
</dbReference>
<dbReference type="Proteomes" id="UP000187172">
    <property type="component" value="Unassembled WGS sequence"/>
</dbReference>
<dbReference type="CDD" id="cd03349">
    <property type="entry name" value="LbH_XAT"/>
    <property type="match status" value="1"/>
</dbReference>
<keyword evidence="4" id="KW-0046">Antibiotic resistance</keyword>
<gene>
    <name evidence="6" type="ORF">BK138_05300</name>
</gene>
<keyword evidence="5" id="KW-0012">Acyltransferase</keyword>
<dbReference type="EMBL" id="MRTP01000001">
    <property type="protein sequence ID" value="OMF57991.1"/>
    <property type="molecule type" value="Genomic_DNA"/>
</dbReference>
<dbReference type="InterPro" id="IPR050179">
    <property type="entry name" value="Trans_hexapeptide_repeat"/>
</dbReference>
<dbReference type="SUPFAM" id="SSF51161">
    <property type="entry name" value="Trimeric LpxA-like enzymes"/>
    <property type="match status" value="1"/>
</dbReference>
<sequence length="221" mass="24545">MPGPNPNAKYPIPGDNNMQFIKNVITMPNLIAGDYSYYYAINGESFEDQVLYHYEFLGTKLIIGKFCSIAGEARFMMAGGNHRMDGSTFPFNIFGNGWEAHTPTLDQLPIKGDTIVGNDVWIGRRATILPGVKIGDGAIIAAEAVVTRDVEPYTIVGGNPAKEIRKRYAPEVIAELLEIRWWDHDIEEIERFMGAIASGDMDLLRQMGKPMLQEGGMSNEN</sequence>
<dbReference type="GO" id="GO:0016746">
    <property type="term" value="F:acyltransferase activity"/>
    <property type="evidence" value="ECO:0007669"/>
    <property type="project" value="UniProtKB-KW"/>
</dbReference>
<dbReference type="PROSITE" id="PS00101">
    <property type="entry name" value="HEXAPEP_TRANSFERASES"/>
    <property type="match status" value="1"/>
</dbReference>
<dbReference type="STRING" id="297318.BK138_05300"/>